<dbReference type="CDD" id="cd07571">
    <property type="entry name" value="ALP_N-acyl_transferase"/>
    <property type="match status" value="1"/>
</dbReference>
<feature type="transmembrane region" description="Helical" evidence="9">
    <location>
        <begin position="150"/>
        <end position="170"/>
    </location>
</feature>
<comment type="similarity">
    <text evidence="2 9">Belongs to the CN hydrolase family. Apolipoprotein N-acyltransferase subfamily.</text>
</comment>
<keyword evidence="3 9" id="KW-1003">Cell membrane</keyword>
<feature type="transmembrane region" description="Helical" evidence="9">
    <location>
        <begin position="6"/>
        <end position="35"/>
    </location>
</feature>
<gene>
    <name evidence="9 11" type="primary">lnt</name>
    <name evidence="11" type="ORF">DMENIID0002_07640</name>
</gene>
<dbReference type="InterPro" id="IPR004563">
    <property type="entry name" value="Apolipo_AcylTrfase"/>
</dbReference>
<comment type="function">
    <text evidence="9">Catalyzes the phospholipid dependent N-acylation of the N-terminal cysteine of apolipoprotein, the last step in lipoprotein maturation.</text>
</comment>
<accession>A0AAT9G8E8</accession>
<evidence type="ECO:0000256" key="4">
    <source>
        <dbReference type="ARBA" id="ARBA00022679"/>
    </source>
</evidence>
<comment type="subcellular location">
    <subcellularLocation>
        <location evidence="1 9">Cell membrane</location>
        <topology evidence="1 9">Multi-pass membrane protein</topology>
    </subcellularLocation>
</comment>
<dbReference type="InterPro" id="IPR036526">
    <property type="entry name" value="C-N_Hydrolase_sf"/>
</dbReference>
<feature type="transmembrane region" description="Helical" evidence="9">
    <location>
        <begin position="77"/>
        <end position="104"/>
    </location>
</feature>
<evidence type="ECO:0000256" key="9">
    <source>
        <dbReference type="HAMAP-Rule" id="MF_01148"/>
    </source>
</evidence>
<evidence type="ECO:0000313" key="11">
    <source>
        <dbReference type="EMBL" id="BFD46118.1"/>
    </source>
</evidence>
<organism evidence="11">
    <name type="scientific">Candidatus Tisiphia endosymbiont of Sergentomyia squamirostris</name>
    <dbReference type="NCBI Taxonomy" id="3113639"/>
    <lineage>
        <taxon>Bacteria</taxon>
        <taxon>Pseudomonadati</taxon>
        <taxon>Pseudomonadota</taxon>
        <taxon>Alphaproteobacteria</taxon>
        <taxon>Rickettsiales</taxon>
        <taxon>Rickettsiaceae</taxon>
        <taxon>Rickettsieae</taxon>
        <taxon>Candidatus Tisiphia</taxon>
    </lineage>
</organism>
<reference evidence="11" key="1">
    <citation type="submission" date="2024-01" db="EMBL/GenBank/DDBJ databases">
        <title>Sequencing the genomes of a sandfly, Sergentomyia squamirostris, and its two endosymbionts.</title>
        <authorList>
            <person name="Itokawa K."/>
            <person name="Sanjoba C."/>
        </authorList>
    </citation>
    <scope>NUCLEOTIDE SEQUENCE</scope>
    <source>
        <strain evidence="11">RiSSQ</strain>
    </source>
</reference>
<name>A0AAT9G8E8_9RICK</name>
<dbReference type="PROSITE" id="PS50263">
    <property type="entry name" value="CN_HYDROLASE"/>
    <property type="match status" value="1"/>
</dbReference>
<feature type="transmembrane region" description="Helical" evidence="9">
    <location>
        <begin position="111"/>
        <end position="130"/>
    </location>
</feature>
<dbReference type="PANTHER" id="PTHR38686:SF1">
    <property type="entry name" value="APOLIPOPROTEIN N-ACYLTRANSFERASE"/>
    <property type="match status" value="1"/>
</dbReference>
<comment type="pathway">
    <text evidence="9">Protein modification; lipoprotein biosynthesis (N-acyl transfer).</text>
</comment>
<evidence type="ECO:0000256" key="1">
    <source>
        <dbReference type="ARBA" id="ARBA00004651"/>
    </source>
</evidence>
<comment type="catalytic activity">
    <reaction evidence="9">
        <text>N-terminal S-1,2-diacyl-sn-glyceryl-L-cysteinyl-[lipoprotein] + a glycerophospholipid = N-acyl-S-1,2-diacyl-sn-glyceryl-L-cysteinyl-[lipoprotein] + a 2-acyl-sn-glycero-3-phospholipid + H(+)</text>
        <dbReference type="Rhea" id="RHEA:48228"/>
        <dbReference type="Rhea" id="RHEA-COMP:14681"/>
        <dbReference type="Rhea" id="RHEA-COMP:14684"/>
        <dbReference type="ChEBI" id="CHEBI:15378"/>
        <dbReference type="ChEBI" id="CHEBI:136912"/>
        <dbReference type="ChEBI" id="CHEBI:140656"/>
        <dbReference type="ChEBI" id="CHEBI:140657"/>
        <dbReference type="ChEBI" id="CHEBI:140660"/>
        <dbReference type="EC" id="2.3.1.269"/>
    </reaction>
</comment>
<evidence type="ECO:0000256" key="5">
    <source>
        <dbReference type="ARBA" id="ARBA00022692"/>
    </source>
</evidence>
<keyword evidence="6 9" id="KW-1133">Transmembrane helix</keyword>
<dbReference type="Gene3D" id="3.60.110.10">
    <property type="entry name" value="Carbon-nitrogen hydrolase"/>
    <property type="match status" value="1"/>
</dbReference>
<dbReference type="Pfam" id="PF00795">
    <property type="entry name" value="CN_hydrolase"/>
    <property type="match status" value="1"/>
</dbReference>
<dbReference type="GO" id="GO:0042158">
    <property type="term" value="P:lipoprotein biosynthetic process"/>
    <property type="evidence" value="ECO:0007669"/>
    <property type="project" value="UniProtKB-UniRule"/>
</dbReference>
<keyword evidence="5 9" id="KW-0812">Transmembrane</keyword>
<feature type="transmembrane region" description="Helical" evidence="9">
    <location>
        <begin position="47"/>
        <end position="65"/>
    </location>
</feature>
<dbReference type="Pfam" id="PF20154">
    <property type="entry name" value="LNT_N"/>
    <property type="match status" value="1"/>
</dbReference>
<sequence length="502" mass="57033">MFSSKIFTLISGMISGLVFAPIFFIPGLFALALLCYQVQIANSWKEASILGFIFGFGHFLVNMYWISIGVTVYIDEFWWAVPLALFGFPIILACFISVTCCLGFLAKNHGLYQFIFCLYWVFFEWVRSWIFTGLPWNLLGYAFSFSDILIQPSSIIGVYGLSFIVVYISTSFYHLFTKQYNLLKISLANSLLIMSLITSYGLLRLHNNPTSFSNVKVRLIQPSIPQTAKWDVEEFWKNLNLHIALSKEPGDVDLIIWSEAAMVVPYDYKPIKVKLSKMLERKKAILITGGITNNGKKGDDFEIYTSLYALTKEGDKLFEYHKSHLVPFGEYTPLKWILPLKKLTPGLLDYTEGSRQLVSLDKPNIIIKPLICYEAIFPNLVQTSNKLSDVIINVTNDTWYGNSSGPYQHLQISRMRSIENGLPMLRTANNGISAVIDPVGRIIQQRALNEVGYIDSLLPNKLEYETLYSQFGDISALLAIIFILISDILIKNLININKKLLD</sequence>
<dbReference type="EMBL" id="AP029170">
    <property type="protein sequence ID" value="BFD46118.1"/>
    <property type="molecule type" value="Genomic_DNA"/>
</dbReference>
<keyword evidence="4 9" id="KW-0808">Transferase</keyword>
<protein>
    <recommendedName>
        <fullName evidence="9">Apolipoprotein N-acyltransferase</fullName>
        <shortName evidence="9">ALP N-acyltransferase</shortName>
        <ecNumber evidence="9">2.3.1.269</ecNumber>
    </recommendedName>
</protein>
<keyword evidence="7 9" id="KW-0472">Membrane</keyword>
<feature type="transmembrane region" description="Helical" evidence="9">
    <location>
        <begin position="467"/>
        <end position="490"/>
    </location>
</feature>
<dbReference type="AlphaFoldDB" id="A0AAT9G8E8"/>
<keyword evidence="8 9" id="KW-0012">Acyltransferase</keyword>
<evidence type="ECO:0000256" key="6">
    <source>
        <dbReference type="ARBA" id="ARBA00022989"/>
    </source>
</evidence>
<feature type="domain" description="CN hydrolase" evidence="10">
    <location>
        <begin position="220"/>
        <end position="460"/>
    </location>
</feature>
<evidence type="ECO:0000256" key="7">
    <source>
        <dbReference type="ARBA" id="ARBA00023136"/>
    </source>
</evidence>
<evidence type="ECO:0000259" key="10">
    <source>
        <dbReference type="PROSITE" id="PS50263"/>
    </source>
</evidence>
<dbReference type="InterPro" id="IPR003010">
    <property type="entry name" value="C-N_Hydrolase"/>
</dbReference>
<dbReference type="EC" id="2.3.1.269" evidence="9"/>
<dbReference type="SUPFAM" id="SSF56317">
    <property type="entry name" value="Carbon-nitrogen hydrolase"/>
    <property type="match status" value="1"/>
</dbReference>
<dbReference type="GO" id="GO:0016410">
    <property type="term" value="F:N-acyltransferase activity"/>
    <property type="evidence" value="ECO:0007669"/>
    <property type="project" value="UniProtKB-UniRule"/>
</dbReference>
<evidence type="ECO:0000256" key="8">
    <source>
        <dbReference type="ARBA" id="ARBA00023315"/>
    </source>
</evidence>
<proteinExistence type="inferred from homology"/>
<feature type="transmembrane region" description="Helical" evidence="9">
    <location>
        <begin position="182"/>
        <end position="203"/>
    </location>
</feature>
<dbReference type="HAMAP" id="MF_01148">
    <property type="entry name" value="Lnt"/>
    <property type="match status" value="1"/>
</dbReference>
<dbReference type="InterPro" id="IPR045378">
    <property type="entry name" value="LNT_N"/>
</dbReference>
<dbReference type="PANTHER" id="PTHR38686">
    <property type="entry name" value="APOLIPOPROTEIN N-ACYLTRANSFERASE"/>
    <property type="match status" value="1"/>
</dbReference>
<dbReference type="GO" id="GO:0005886">
    <property type="term" value="C:plasma membrane"/>
    <property type="evidence" value="ECO:0007669"/>
    <property type="project" value="UniProtKB-SubCell"/>
</dbReference>
<evidence type="ECO:0000256" key="3">
    <source>
        <dbReference type="ARBA" id="ARBA00022475"/>
    </source>
</evidence>
<dbReference type="NCBIfam" id="TIGR00546">
    <property type="entry name" value="lnt"/>
    <property type="match status" value="1"/>
</dbReference>
<evidence type="ECO:0000256" key="2">
    <source>
        <dbReference type="ARBA" id="ARBA00010065"/>
    </source>
</evidence>